<reference evidence="1 2" key="1">
    <citation type="submission" date="2024-09" db="EMBL/GenBank/DDBJ databases">
        <title>Rethinking Asexuality: The Enigmatic Case of Functional Sexual Genes in Lepraria (Stereocaulaceae).</title>
        <authorList>
            <person name="Doellman M."/>
            <person name="Sun Y."/>
            <person name="Barcenas-Pena A."/>
            <person name="Lumbsch H.T."/>
            <person name="Grewe F."/>
        </authorList>
    </citation>
    <scope>NUCLEOTIDE SEQUENCE [LARGE SCALE GENOMIC DNA]</scope>
    <source>
        <strain evidence="1 2">Mercado 3170</strain>
    </source>
</reference>
<comment type="caution">
    <text evidence="1">The sequence shown here is derived from an EMBL/GenBank/DDBJ whole genome shotgun (WGS) entry which is preliminary data.</text>
</comment>
<name>A0ABR4A2X8_9LECA</name>
<organism evidence="1 2">
    <name type="scientific">Stereocaulon virgatum</name>
    <dbReference type="NCBI Taxonomy" id="373712"/>
    <lineage>
        <taxon>Eukaryota</taxon>
        <taxon>Fungi</taxon>
        <taxon>Dikarya</taxon>
        <taxon>Ascomycota</taxon>
        <taxon>Pezizomycotina</taxon>
        <taxon>Lecanoromycetes</taxon>
        <taxon>OSLEUM clade</taxon>
        <taxon>Lecanoromycetidae</taxon>
        <taxon>Lecanorales</taxon>
        <taxon>Lecanorineae</taxon>
        <taxon>Stereocaulaceae</taxon>
        <taxon>Stereocaulon</taxon>
    </lineage>
</organism>
<protein>
    <submittedName>
        <fullName evidence="1">Uncharacterized protein</fullName>
    </submittedName>
</protein>
<dbReference type="EMBL" id="JBEFKJ010000025">
    <property type="protein sequence ID" value="KAL2039393.1"/>
    <property type="molecule type" value="Genomic_DNA"/>
</dbReference>
<accession>A0ABR4A2X8</accession>
<sequence length="161" mass="18176">MKTACSLVQILRNTNPSLLDAAEDLFGPQEEFASSGKEAVMCVREVVFYPVCGHKENRNGIRYCYDYNSSLTIQPCPNELVEEHRSTKVFCYACYLARWDAIMDHSARREVALVQSAIKLNLESECINRIKEKQDEETNAALAQLDRSCLSCAAERNSVTN</sequence>
<dbReference type="Proteomes" id="UP001590950">
    <property type="component" value="Unassembled WGS sequence"/>
</dbReference>
<proteinExistence type="predicted"/>
<evidence type="ECO:0000313" key="2">
    <source>
        <dbReference type="Proteomes" id="UP001590950"/>
    </source>
</evidence>
<evidence type="ECO:0000313" key="1">
    <source>
        <dbReference type="EMBL" id="KAL2039393.1"/>
    </source>
</evidence>
<gene>
    <name evidence="1" type="ORF">N7G274_007665</name>
</gene>
<keyword evidence="2" id="KW-1185">Reference proteome</keyword>